<comment type="similarity">
    <text evidence="1">Belongs to the carbohydrate kinase PfkB family.</text>
</comment>
<keyword evidence="8" id="KW-0067">ATP-binding</keyword>
<gene>
    <name evidence="13" type="ORF">UFOPK2576_00434</name>
</gene>
<evidence type="ECO:0000256" key="4">
    <source>
        <dbReference type="ARBA" id="ARBA00022679"/>
    </source>
</evidence>
<dbReference type="PANTHER" id="PTHR10584:SF166">
    <property type="entry name" value="RIBOKINASE"/>
    <property type="match status" value="1"/>
</dbReference>
<dbReference type="Pfam" id="PF00294">
    <property type="entry name" value="PfkB"/>
    <property type="match status" value="1"/>
</dbReference>
<dbReference type="PANTHER" id="PTHR10584">
    <property type="entry name" value="SUGAR KINASE"/>
    <property type="match status" value="1"/>
</dbReference>
<evidence type="ECO:0000256" key="8">
    <source>
        <dbReference type="ARBA" id="ARBA00022840"/>
    </source>
</evidence>
<dbReference type="EC" id="2.7.1.15" evidence="2"/>
<dbReference type="InterPro" id="IPR002173">
    <property type="entry name" value="Carboh/pur_kinase_PfkB_CS"/>
</dbReference>
<dbReference type="Gene3D" id="3.40.1190.20">
    <property type="match status" value="1"/>
</dbReference>
<name>A0A6J6NWH1_9ZZZZ</name>
<evidence type="ECO:0000256" key="11">
    <source>
        <dbReference type="ARBA" id="ARBA00023277"/>
    </source>
</evidence>
<accession>A0A6J6NWH1</accession>
<proteinExistence type="inferred from homology"/>
<keyword evidence="10" id="KW-0630">Potassium</keyword>
<dbReference type="InterPro" id="IPR011611">
    <property type="entry name" value="PfkB_dom"/>
</dbReference>
<organism evidence="13">
    <name type="scientific">freshwater metagenome</name>
    <dbReference type="NCBI Taxonomy" id="449393"/>
    <lineage>
        <taxon>unclassified sequences</taxon>
        <taxon>metagenomes</taxon>
        <taxon>ecological metagenomes</taxon>
    </lineage>
</organism>
<dbReference type="GO" id="GO:0006014">
    <property type="term" value="P:D-ribose metabolic process"/>
    <property type="evidence" value="ECO:0007669"/>
    <property type="project" value="InterPro"/>
</dbReference>
<evidence type="ECO:0000259" key="12">
    <source>
        <dbReference type="Pfam" id="PF00294"/>
    </source>
</evidence>
<keyword evidence="9" id="KW-0460">Magnesium</keyword>
<reference evidence="13" key="1">
    <citation type="submission" date="2020-05" db="EMBL/GenBank/DDBJ databases">
        <authorList>
            <person name="Chiriac C."/>
            <person name="Salcher M."/>
            <person name="Ghai R."/>
            <person name="Kavagutti S V."/>
        </authorList>
    </citation>
    <scope>NUCLEOTIDE SEQUENCE</scope>
</reference>
<dbReference type="GO" id="GO:0004747">
    <property type="term" value="F:ribokinase activity"/>
    <property type="evidence" value="ECO:0007669"/>
    <property type="project" value="UniProtKB-EC"/>
</dbReference>
<keyword evidence="6" id="KW-0547">Nucleotide-binding</keyword>
<evidence type="ECO:0000256" key="6">
    <source>
        <dbReference type="ARBA" id="ARBA00022741"/>
    </source>
</evidence>
<dbReference type="SUPFAM" id="SSF53613">
    <property type="entry name" value="Ribokinase-like"/>
    <property type="match status" value="1"/>
</dbReference>
<dbReference type="PRINTS" id="PR00990">
    <property type="entry name" value="RIBOKINASE"/>
</dbReference>
<feature type="domain" description="Carbohydrate kinase PfkB" evidence="12">
    <location>
        <begin position="3"/>
        <end position="292"/>
    </location>
</feature>
<dbReference type="GO" id="GO:0005524">
    <property type="term" value="F:ATP binding"/>
    <property type="evidence" value="ECO:0007669"/>
    <property type="project" value="UniProtKB-KW"/>
</dbReference>
<keyword evidence="5" id="KW-0479">Metal-binding</keyword>
<keyword evidence="4" id="KW-0808">Transferase</keyword>
<dbReference type="InterPro" id="IPR029056">
    <property type="entry name" value="Ribokinase-like"/>
</dbReference>
<dbReference type="GO" id="GO:0046872">
    <property type="term" value="F:metal ion binding"/>
    <property type="evidence" value="ECO:0007669"/>
    <property type="project" value="UniProtKB-KW"/>
</dbReference>
<evidence type="ECO:0000256" key="2">
    <source>
        <dbReference type="ARBA" id="ARBA00012035"/>
    </source>
</evidence>
<dbReference type="EMBL" id="CAEZXQ010000044">
    <property type="protein sequence ID" value="CAB4691160.1"/>
    <property type="molecule type" value="Genomic_DNA"/>
</dbReference>
<evidence type="ECO:0000256" key="9">
    <source>
        <dbReference type="ARBA" id="ARBA00022842"/>
    </source>
</evidence>
<sequence length="304" mass="31734">MAVLVFGSLNLDLVTYANKLPAMGQTVIGEKLLRFPGGKGFNQAIAAKRSGAEVVMIGCLGSDSDGDFLFDILKSEKIEAKFITRSTVQTGIAVIEVSQSGENRIVIIPGANDKLVFSDEILINNPGVNVALAQLEVPLGEVEKFISKSKAAGKITILNPAPIQILSEQLLKDTDYLIANETEGSFLAGQSAEQLSKDEAIGIAKQLQKNGAGKVIITLGGNGSIYLDQSRQIYTPAFKVSAIDTTAAGDGFCGAFVTAISEGIDIEAALKFASAAGAITATRAGAVPSLPSKQEILSMIASVE</sequence>
<keyword evidence="7" id="KW-0418">Kinase</keyword>
<dbReference type="InterPro" id="IPR011877">
    <property type="entry name" value="Ribokinase"/>
</dbReference>
<evidence type="ECO:0000256" key="10">
    <source>
        <dbReference type="ARBA" id="ARBA00022958"/>
    </source>
</evidence>
<dbReference type="HAMAP" id="MF_01987">
    <property type="entry name" value="Ribokinase"/>
    <property type="match status" value="1"/>
</dbReference>
<dbReference type="CDD" id="cd01174">
    <property type="entry name" value="ribokinase"/>
    <property type="match status" value="1"/>
</dbReference>
<evidence type="ECO:0000256" key="7">
    <source>
        <dbReference type="ARBA" id="ARBA00022777"/>
    </source>
</evidence>
<keyword evidence="11" id="KW-0119">Carbohydrate metabolism</keyword>
<dbReference type="GO" id="GO:0005829">
    <property type="term" value="C:cytosol"/>
    <property type="evidence" value="ECO:0007669"/>
    <property type="project" value="TreeGrafter"/>
</dbReference>
<protein>
    <recommendedName>
        <fullName evidence="3">Ribokinase</fullName>
        <ecNumber evidence="2">2.7.1.15</ecNumber>
    </recommendedName>
</protein>
<evidence type="ECO:0000256" key="1">
    <source>
        <dbReference type="ARBA" id="ARBA00010688"/>
    </source>
</evidence>
<dbReference type="AlphaFoldDB" id="A0A6J6NWH1"/>
<dbReference type="InterPro" id="IPR002139">
    <property type="entry name" value="Ribo/fructo_kinase"/>
</dbReference>
<evidence type="ECO:0000256" key="5">
    <source>
        <dbReference type="ARBA" id="ARBA00022723"/>
    </source>
</evidence>
<dbReference type="PROSITE" id="PS00584">
    <property type="entry name" value="PFKB_KINASES_2"/>
    <property type="match status" value="1"/>
</dbReference>
<evidence type="ECO:0000256" key="3">
    <source>
        <dbReference type="ARBA" id="ARBA00016943"/>
    </source>
</evidence>
<evidence type="ECO:0000313" key="13">
    <source>
        <dbReference type="EMBL" id="CAB4691160.1"/>
    </source>
</evidence>